<dbReference type="InterPro" id="IPR036465">
    <property type="entry name" value="vWFA_dom_sf"/>
</dbReference>
<dbReference type="EMBL" id="HBGG01041216">
    <property type="protein sequence ID" value="CAD9224873.1"/>
    <property type="molecule type" value="Transcribed_RNA"/>
</dbReference>
<reference evidence="2" key="1">
    <citation type="submission" date="2021-01" db="EMBL/GenBank/DDBJ databases">
        <authorList>
            <person name="Corre E."/>
            <person name="Pelletier E."/>
            <person name="Niang G."/>
            <person name="Scheremetjew M."/>
            <person name="Finn R."/>
            <person name="Kale V."/>
            <person name="Holt S."/>
            <person name="Cochrane G."/>
            <person name="Meng A."/>
            <person name="Brown T."/>
            <person name="Cohen L."/>
        </authorList>
    </citation>
    <scope>NUCLEOTIDE SEQUENCE</scope>
    <source>
        <strain evidence="2">PLY429</strain>
    </source>
</reference>
<dbReference type="Pfam" id="PF00092">
    <property type="entry name" value="VWA"/>
    <property type="match status" value="1"/>
</dbReference>
<gene>
    <name evidence="2" type="ORF">TCHU04912_LOCUS21239</name>
</gene>
<dbReference type="InterPro" id="IPR002035">
    <property type="entry name" value="VWF_A"/>
</dbReference>
<sequence>MSLQVVNTSKRLSSGQGFRAEFGEYSLDAKYTASAPASRTQRVHVMFVIDSSGSMRGEPMAAVMKSVKDIASWLTHQEDSLSLWTFNNKVLNKLKPMGVKKVDMRRLQADVENHVKYTTRLNDALYTVSKAWDASKMPKTATFMVFLTDGGENNSNFKQYQVQKELASMAETFDKLIFLTAGSSANEVAYLKSLYQSVRDKQKCVIKSVDSNRAQNIESLFGFAKQVIEEVIEVKYYHKGKMVGSSKFMGRGGGQQAKLAQAAVNDINTKMKQLNFAIKFQ</sequence>
<feature type="domain" description="VWFA" evidence="1">
    <location>
        <begin position="44"/>
        <end position="227"/>
    </location>
</feature>
<protein>
    <recommendedName>
        <fullName evidence="1">VWFA domain-containing protein</fullName>
    </recommendedName>
</protein>
<evidence type="ECO:0000259" key="1">
    <source>
        <dbReference type="PROSITE" id="PS50234"/>
    </source>
</evidence>
<dbReference type="AlphaFoldDB" id="A0A7S1T6N7"/>
<proteinExistence type="predicted"/>
<accession>A0A7S1T6N7</accession>
<dbReference type="Gene3D" id="3.40.50.410">
    <property type="entry name" value="von Willebrand factor, type A domain"/>
    <property type="match status" value="1"/>
</dbReference>
<dbReference type="SUPFAM" id="SSF53300">
    <property type="entry name" value="vWA-like"/>
    <property type="match status" value="1"/>
</dbReference>
<name>A0A7S1T6N7_9CHLO</name>
<evidence type="ECO:0000313" key="2">
    <source>
        <dbReference type="EMBL" id="CAD9224873.1"/>
    </source>
</evidence>
<dbReference type="PROSITE" id="PS50234">
    <property type="entry name" value="VWFA"/>
    <property type="match status" value="1"/>
</dbReference>
<dbReference type="CDD" id="cd00198">
    <property type="entry name" value="vWFA"/>
    <property type="match status" value="1"/>
</dbReference>
<organism evidence="2">
    <name type="scientific">Tetraselmis chuii</name>
    <dbReference type="NCBI Taxonomy" id="63592"/>
    <lineage>
        <taxon>Eukaryota</taxon>
        <taxon>Viridiplantae</taxon>
        <taxon>Chlorophyta</taxon>
        <taxon>core chlorophytes</taxon>
        <taxon>Chlorodendrophyceae</taxon>
        <taxon>Chlorodendrales</taxon>
        <taxon>Chlorodendraceae</taxon>
        <taxon>Tetraselmis</taxon>
    </lineage>
</organism>